<dbReference type="InterPro" id="IPR001611">
    <property type="entry name" value="Leu-rich_rpt"/>
</dbReference>
<dbReference type="PROSITE" id="PS51450">
    <property type="entry name" value="LRR"/>
    <property type="match status" value="1"/>
</dbReference>
<dbReference type="AlphaFoldDB" id="A0A8J9WHW8"/>
<dbReference type="InterPro" id="IPR040535">
    <property type="entry name" value="NLRC4_HD"/>
</dbReference>
<dbReference type="SMART" id="SM00367">
    <property type="entry name" value="LRR_CC"/>
    <property type="match status" value="6"/>
</dbReference>
<evidence type="ECO:0000256" key="4">
    <source>
        <dbReference type="SAM" id="MobiDB-lite"/>
    </source>
</evidence>
<dbReference type="OrthoDB" id="120976at2759"/>
<dbReference type="SMART" id="SM00368">
    <property type="entry name" value="LRR_RI"/>
    <property type="match status" value="8"/>
</dbReference>
<keyword evidence="3" id="KW-0067">ATP-binding</keyword>
<evidence type="ECO:0000256" key="2">
    <source>
        <dbReference type="ARBA" id="ARBA00022741"/>
    </source>
</evidence>
<evidence type="ECO:0000259" key="5">
    <source>
        <dbReference type="PROSITE" id="PS50017"/>
    </source>
</evidence>
<dbReference type="Proteomes" id="UP000838412">
    <property type="component" value="Chromosome 11"/>
</dbReference>
<keyword evidence="2" id="KW-0547">Nucleotide-binding</keyword>
<feature type="domain" description="Death" evidence="5">
    <location>
        <begin position="10"/>
        <end position="84"/>
    </location>
</feature>
<accession>A0A8J9WHW8</accession>
<keyword evidence="8" id="KW-1185">Reference proteome</keyword>
<feature type="region of interest" description="Disordered" evidence="4">
    <location>
        <begin position="82"/>
        <end position="105"/>
    </location>
</feature>
<keyword evidence="1" id="KW-0053">Apoptosis</keyword>
<dbReference type="CDD" id="cd01670">
    <property type="entry name" value="Death"/>
    <property type="match status" value="1"/>
</dbReference>
<dbReference type="InterPro" id="IPR006553">
    <property type="entry name" value="Leu-rich_rpt_Cys-con_subtyp"/>
</dbReference>
<dbReference type="PANTHER" id="PTHR46312:SF2">
    <property type="entry name" value="NUCLEOTIDE-BINDING OLIGOMERIZATION DOMAIN-CONTAINING PROTEIN 2-LIKE"/>
    <property type="match status" value="1"/>
</dbReference>
<dbReference type="SUPFAM" id="SSF52047">
    <property type="entry name" value="RNI-like"/>
    <property type="match status" value="1"/>
</dbReference>
<evidence type="ECO:0000259" key="6">
    <source>
        <dbReference type="PROSITE" id="PS50837"/>
    </source>
</evidence>
<dbReference type="Gene3D" id="3.80.10.10">
    <property type="entry name" value="Ribonuclease Inhibitor"/>
    <property type="match status" value="2"/>
</dbReference>
<evidence type="ECO:0000313" key="7">
    <source>
        <dbReference type="EMBL" id="CAH1240820.1"/>
    </source>
</evidence>
<dbReference type="InterPro" id="IPR007111">
    <property type="entry name" value="NACHT_NTPase"/>
</dbReference>
<dbReference type="GO" id="GO:0007165">
    <property type="term" value="P:signal transduction"/>
    <property type="evidence" value="ECO:0007669"/>
    <property type="project" value="InterPro"/>
</dbReference>
<dbReference type="PROSITE" id="PS50837">
    <property type="entry name" value="NACHT"/>
    <property type="match status" value="1"/>
</dbReference>
<dbReference type="Gene3D" id="1.10.533.10">
    <property type="entry name" value="Death Domain, Fas"/>
    <property type="match status" value="1"/>
</dbReference>
<evidence type="ECO:0000256" key="1">
    <source>
        <dbReference type="ARBA" id="ARBA00022703"/>
    </source>
</evidence>
<evidence type="ECO:0000313" key="8">
    <source>
        <dbReference type="Proteomes" id="UP000838412"/>
    </source>
</evidence>
<organism evidence="7 8">
    <name type="scientific">Branchiostoma lanceolatum</name>
    <name type="common">Common lancelet</name>
    <name type="synonym">Amphioxus lanceolatum</name>
    <dbReference type="NCBI Taxonomy" id="7740"/>
    <lineage>
        <taxon>Eukaryota</taxon>
        <taxon>Metazoa</taxon>
        <taxon>Chordata</taxon>
        <taxon>Cephalochordata</taxon>
        <taxon>Leptocardii</taxon>
        <taxon>Amphioxiformes</taxon>
        <taxon>Branchiostomatidae</taxon>
        <taxon>Branchiostoma</taxon>
    </lineage>
</organism>
<dbReference type="PROSITE" id="PS50017">
    <property type="entry name" value="DEATH_DOMAIN"/>
    <property type="match status" value="1"/>
</dbReference>
<proteinExistence type="predicted"/>
<dbReference type="Pfam" id="PF05729">
    <property type="entry name" value="NACHT"/>
    <property type="match status" value="1"/>
</dbReference>
<dbReference type="Pfam" id="PF13516">
    <property type="entry name" value="LRR_6"/>
    <property type="match status" value="3"/>
</dbReference>
<gene>
    <name evidence="7" type="primary">NLRC4</name>
    <name evidence="7" type="ORF">BLAG_LOCUS4647</name>
</gene>
<dbReference type="InterPro" id="IPR027417">
    <property type="entry name" value="P-loop_NTPase"/>
</dbReference>
<dbReference type="FunFam" id="1.10.533.10:FF:000095">
    <property type="entry name" value="Predicted protein"/>
    <property type="match status" value="1"/>
</dbReference>
<dbReference type="GO" id="GO:0006915">
    <property type="term" value="P:apoptotic process"/>
    <property type="evidence" value="ECO:0007669"/>
    <property type="project" value="UniProtKB-KW"/>
</dbReference>
<evidence type="ECO:0000256" key="3">
    <source>
        <dbReference type="ARBA" id="ARBA00022840"/>
    </source>
</evidence>
<feature type="domain" description="NACHT" evidence="6">
    <location>
        <begin position="196"/>
        <end position="322"/>
    </location>
</feature>
<dbReference type="GO" id="GO:0005524">
    <property type="term" value="F:ATP binding"/>
    <property type="evidence" value="ECO:0007669"/>
    <property type="project" value="UniProtKB-KW"/>
</dbReference>
<name>A0A8J9WHW8_BRALA</name>
<dbReference type="Gene3D" id="3.40.50.300">
    <property type="entry name" value="P-loop containing nucleotide triphosphate hydrolases"/>
    <property type="match status" value="1"/>
</dbReference>
<dbReference type="PANTHER" id="PTHR46312">
    <property type="entry name" value="NACHT DOMAIN-CONTAINING PROTEIN"/>
    <property type="match status" value="1"/>
</dbReference>
<dbReference type="InterPro" id="IPR000488">
    <property type="entry name" value="Death_dom"/>
</dbReference>
<dbReference type="Pfam" id="PF17889">
    <property type="entry name" value="NLRC4_HD"/>
    <property type="match status" value="1"/>
</dbReference>
<protein>
    <submittedName>
        <fullName evidence="7">NLRC4 protein</fullName>
    </submittedName>
</protein>
<sequence>MARYFFFTKESVSSDWKDLAFHLGFRQADIDNIAGRNRDDKSNCKDLLEEWLKCNGEKATVEVLMEALSEANLQSTVDGLKNKYPELNAPQPTSSQQKTTEERDRLSAKKEAHCEEEISIEDTFQKSIRNYYEVKLTKFKPLIWNDNFTLTLSDLFTELELITTRDKGSGSAAEIKRLDDLFNTTVTHAEQAKATRCILIEAKPGGGKTTFMSKEALDAVAQKTEMGRRHDIVLLIRLREVREGETIEEMVWDQCVPETTQGVDVPAIKAILQRNESRVLFLLDGYDELRPEARADGQAIPKLLSGKLYPNSTIVITSRPSAGVQQYAQPDCQARIIGFSFELVKKYVGQYFTAVGKQDLAEELTDVVLFEDNDLLRDLVKTPIFLLLVCLLWEEDHAMVSTGTMTGLYDNLLTCLVKKHCTREGTNMPTDEIPEDLAAALLQLGKLALEALLRKDTQLDLAEVKKQNLNWELLLKIGVIFSEISASKLHPRKQLTFAHKTMQEFLAGRYVASVVVIMSHSYQGIEELLQLTSINEIFEYSNLLLFSCGCDSRAAQAIVNALAHLMSNEFNKSNEQMTKFDQPKEKVAEMYQRYVLFCLSILNERLGPEVLQTVSKFLPCMKLQNYVMDRKQHAALKYFLQNLQPSNTPYKMILQVDGPSLDYCLVEYMEQTFTCPTLGLRLDLTLSDPYLLSPEETSRLVSVLTNVPGLRALVLSGANLSPEKIRPLVRALKHMSLLEELSLVSNFELGDAGMEVLQVGLDWVPHLTVLVIYSCNITDVSMASLAPYLGKLSRLRELDLGNNEIGDTGLEPLATIFPTLAALQELGLRRNGISPAGMRTLAPALRHLIGLTKLDISSNAIGDSGVECLANILPCLLAMKVLELERTCIGDKGISALVKPLPTLVALQELDVSDNIIGESSVVSLIRTLCQPSGLDMEQNQTDDKSLATDPHGNTTPQEPDSEKISEATGEGQEPDLQLSTALPKLAKLNMSNKYQLENTPVHLSDTAAIAVAEAVPRLPALECLGLGEFSMEAAGFQALVQAAEEHPNLRELTYSKELVPEGVDTSSRCLKKSWPLARRRTKLIAIPAADPCPITTT</sequence>
<reference evidence="7" key="1">
    <citation type="submission" date="2022-01" db="EMBL/GenBank/DDBJ databases">
        <authorList>
            <person name="Braso-Vives M."/>
        </authorList>
    </citation>
    <scope>NUCLEOTIDE SEQUENCE</scope>
</reference>
<dbReference type="EMBL" id="OV696696">
    <property type="protein sequence ID" value="CAH1240820.1"/>
    <property type="molecule type" value="Genomic_DNA"/>
</dbReference>
<feature type="region of interest" description="Disordered" evidence="4">
    <location>
        <begin position="935"/>
        <end position="977"/>
    </location>
</feature>
<dbReference type="InterPro" id="IPR011029">
    <property type="entry name" value="DEATH-like_dom_sf"/>
</dbReference>
<dbReference type="Pfam" id="PF00531">
    <property type="entry name" value="Death"/>
    <property type="match status" value="1"/>
</dbReference>
<dbReference type="SUPFAM" id="SSF47986">
    <property type="entry name" value="DEATH domain"/>
    <property type="match status" value="1"/>
</dbReference>
<dbReference type="InterPro" id="IPR032675">
    <property type="entry name" value="LRR_dom_sf"/>
</dbReference>